<keyword evidence="5" id="KW-1185">Reference proteome</keyword>
<dbReference type="RefSeq" id="WP_277833281.1">
    <property type="nucleotide sequence ID" value="NZ_JARQZE010000007.1"/>
</dbReference>
<dbReference type="PANTHER" id="PTHR35369">
    <property type="entry name" value="BLR3025 PROTEIN-RELATED"/>
    <property type="match status" value="1"/>
</dbReference>
<evidence type="ECO:0000256" key="2">
    <source>
        <dbReference type="ARBA" id="ARBA00022763"/>
    </source>
</evidence>
<sequence>MLWLAILLPDLPLQVFTRGLRDVPAIAITADKPGAPLIAASASAQAAGIRPGQHATSASALLPELRLHARVPRREAEALNEIASWAGRFTPRVSLSSPDAVLLEIASCLRLFGSVHDITTQVASGLAALGFHARIGLAPTPLAARWFARCGRPAGEDWLQAIDQLPLSVLEDEAACDADTRALLAGLGLHSLGEARDLPAAGLARRGAQAVRHCLARARGEMPDPRPWFEAADTFSHGLELPAPTHHSEALLFAARRLLASLEGWLQARHAAIDHCQLILEHAHRPHSRLELVLGQPCRDTAGLLTILREQLARLVLEADVGALRLIADRPLAAIARTGVLFDDVGTLREQAVLLLDRLRARLGQSSVHLLASQPDHRPESAWRQGDASCAGSPAQHTCSAHANPLAREHKGLHVRPLWLLPEPKPIERADYVLLSEAERIECGWWDDHPVHRDYYLANNTGQALCWIFQALDPPGRWFLHGYFA</sequence>
<dbReference type="InterPro" id="IPR050356">
    <property type="entry name" value="SulA_CellDiv_inhibitor"/>
</dbReference>
<dbReference type="EMBL" id="JBHTMC010000013">
    <property type="protein sequence ID" value="MFD1263332.1"/>
    <property type="molecule type" value="Genomic_DNA"/>
</dbReference>
<protein>
    <submittedName>
        <fullName evidence="4">Y-family DNA polymerase</fullName>
    </submittedName>
</protein>
<comment type="caution">
    <text evidence="4">The sequence shown here is derived from an EMBL/GenBank/DDBJ whole genome shotgun (WGS) entry which is preliminary data.</text>
</comment>
<dbReference type="CDD" id="cd03468">
    <property type="entry name" value="PolY_like"/>
    <property type="match status" value="1"/>
</dbReference>
<reference evidence="5" key="1">
    <citation type="journal article" date="2019" name="Int. J. Syst. Evol. Microbiol.">
        <title>The Global Catalogue of Microorganisms (GCM) 10K type strain sequencing project: providing services to taxonomists for standard genome sequencing and annotation.</title>
        <authorList>
            <consortium name="The Broad Institute Genomics Platform"/>
            <consortium name="The Broad Institute Genome Sequencing Center for Infectious Disease"/>
            <person name="Wu L."/>
            <person name="Ma J."/>
        </authorList>
    </citation>
    <scope>NUCLEOTIDE SEQUENCE [LARGE SCALE GENOMIC DNA]</scope>
    <source>
        <strain evidence="5">CCUG 48884</strain>
    </source>
</reference>
<feature type="domain" description="UmuC" evidence="3">
    <location>
        <begin position="18"/>
        <end position="145"/>
    </location>
</feature>
<dbReference type="PANTHER" id="PTHR35369:SF2">
    <property type="entry name" value="BLR3025 PROTEIN"/>
    <property type="match status" value="1"/>
</dbReference>
<evidence type="ECO:0000313" key="5">
    <source>
        <dbReference type="Proteomes" id="UP001597158"/>
    </source>
</evidence>
<dbReference type="InterPro" id="IPR001126">
    <property type="entry name" value="UmuC"/>
</dbReference>
<organism evidence="4 5">
    <name type="scientific">Thauera mechernichensis</name>
    <dbReference type="NCBI Taxonomy" id="82788"/>
    <lineage>
        <taxon>Bacteria</taxon>
        <taxon>Pseudomonadati</taxon>
        <taxon>Pseudomonadota</taxon>
        <taxon>Betaproteobacteria</taxon>
        <taxon>Rhodocyclales</taxon>
        <taxon>Zoogloeaceae</taxon>
        <taxon>Thauera</taxon>
    </lineage>
</organism>
<dbReference type="Proteomes" id="UP001597158">
    <property type="component" value="Unassembled WGS sequence"/>
</dbReference>
<dbReference type="Pfam" id="PF00817">
    <property type="entry name" value="IMS"/>
    <property type="match status" value="1"/>
</dbReference>
<name>A0ABW3WEG5_9RHOO</name>
<accession>A0ABW3WEG5</accession>
<keyword evidence="2" id="KW-0227">DNA damage</keyword>
<dbReference type="Gene3D" id="3.40.1170.60">
    <property type="match status" value="1"/>
</dbReference>
<evidence type="ECO:0000256" key="1">
    <source>
        <dbReference type="ARBA" id="ARBA00010945"/>
    </source>
</evidence>
<dbReference type="InterPro" id="IPR043502">
    <property type="entry name" value="DNA/RNA_pol_sf"/>
</dbReference>
<dbReference type="InterPro" id="IPR043128">
    <property type="entry name" value="Rev_trsase/Diguanyl_cyclase"/>
</dbReference>
<dbReference type="Gene3D" id="3.30.70.270">
    <property type="match status" value="1"/>
</dbReference>
<gene>
    <name evidence="4" type="ORF">ACFQ4M_07020</name>
</gene>
<evidence type="ECO:0000259" key="3">
    <source>
        <dbReference type="Pfam" id="PF00817"/>
    </source>
</evidence>
<comment type="similarity">
    <text evidence="1">Belongs to the DNA polymerase type-Y family.</text>
</comment>
<evidence type="ECO:0000313" key="4">
    <source>
        <dbReference type="EMBL" id="MFD1263332.1"/>
    </source>
</evidence>
<dbReference type="SUPFAM" id="SSF56672">
    <property type="entry name" value="DNA/RNA polymerases"/>
    <property type="match status" value="1"/>
</dbReference>
<proteinExistence type="inferred from homology"/>